<accession>A0A9X0BEB2</accession>
<dbReference type="Proteomes" id="UP001147747">
    <property type="component" value="Unassembled WGS sequence"/>
</dbReference>
<evidence type="ECO:0000313" key="1">
    <source>
        <dbReference type="EMBL" id="KAJ5413914.1"/>
    </source>
</evidence>
<evidence type="ECO:0000313" key="2">
    <source>
        <dbReference type="Proteomes" id="UP001147747"/>
    </source>
</evidence>
<dbReference type="AlphaFoldDB" id="A0A9X0BEB2"/>
<dbReference type="RefSeq" id="XP_056493760.1">
    <property type="nucleotide sequence ID" value="XM_056625178.1"/>
</dbReference>
<protein>
    <submittedName>
        <fullName evidence="1">Uncharacterized protein</fullName>
    </submittedName>
</protein>
<keyword evidence="2" id="KW-1185">Reference proteome</keyword>
<reference evidence="1" key="2">
    <citation type="journal article" date="2023" name="IMA Fungus">
        <title>Comparative genomic study of the Penicillium genus elucidates a diverse pangenome and 15 lateral gene transfer events.</title>
        <authorList>
            <person name="Petersen C."/>
            <person name="Sorensen T."/>
            <person name="Nielsen M.R."/>
            <person name="Sondergaard T.E."/>
            <person name="Sorensen J.L."/>
            <person name="Fitzpatrick D.A."/>
            <person name="Frisvad J.C."/>
            <person name="Nielsen K.L."/>
        </authorList>
    </citation>
    <scope>NUCLEOTIDE SEQUENCE</scope>
    <source>
        <strain evidence="1">IBT 29677</strain>
    </source>
</reference>
<gene>
    <name evidence="1" type="ORF">N7509_000541</name>
</gene>
<name>A0A9X0BEB2_9EURO</name>
<proteinExistence type="predicted"/>
<reference evidence="1" key="1">
    <citation type="submission" date="2022-12" db="EMBL/GenBank/DDBJ databases">
        <authorList>
            <person name="Petersen C."/>
        </authorList>
    </citation>
    <scope>NUCLEOTIDE SEQUENCE</scope>
    <source>
        <strain evidence="1">IBT 29677</strain>
    </source>
</reference>
<sequence length="336" mass="37596">MSRIFKRGGEKFGKAKQILKERGESFRRRFERGFEGIEEVRVGTGRGADDPIPPLRFQNSTGVLIDKRQNAPRDWDPNDNDIDENDLDAMIQRCNERINDNILPQVWRDKLKECLEMKVEMEALVKSERRGLSMHVIERLKRLEAVKKALLENGDKYKSIPNIDKIMDSYRSGTYKWEHGTATYWSKGSLIAGPKRFDDNELLRLSTQNDSDNGFWLELVTLQFRTPGSTVAIGVNLNHIDDTGSGNITCFESDVDKIVAISGVKAPFCFTGVARTVGGDVVSITIVLEVALVGPDGNAVTQWSRWPVVVHGGTASGQSETCRAILTTNGIHRNST</sequence>
<organism evidence="1 2">
    <name type="scientific">Penicillium cosmopolitanum</name>
    <dbReference type="NCBI Taxonomy" id="1131564"/>
    <lineage>
        <taxon>Eukaryota</taxon>
        <taxon>Fungi</taxon>
        <taxon>Dikarya</taxon>
        <taxon>Ascomycota</taxon>
        <taxon>Pezizomycotina</taxon>
        <taxon>Eurotiomycetes</taxon>
        <taxon>Eurotiomycetidae</taxon>
        <taxon>Eurotiales</taxon>
        <taxon>Aspergillaceae</taxon>
        <taxon>Penicillium</taxon>
    </lineage>
</organism>
<dbReference type="EMBL" id="JAPZBU010000003">
    <property type="protein sequence ID" value="KAJ5413914.1"/>
    <property type="molecule type" value="Genomic_DNA"/>
</dbReference>
<dbReference type="GeneID" id="81364158"/>
<comment type="caution">
    <text evidence="1">The sequence shown here is derived from an EMBL/GenBank/DDBJ whole genome shotgun (WGS) entry which is preliminary data.</text>
</comment>
<dbReference type="OrthoDB" id="4363173at2759"/>